<dbReference type="EMBL" id="QTJV01000017">
    <property type="protein sequence ID" value="RFM31059.1"/>
    <property type="molecule type" value="Genomic_DNA"/>
</dbReference>
<feature type="domain" description="HTH araC/xylS-type" evidence="4">
    <location>
        <begin position="196"/>
        <end position="279"/>
    </location>
</feature>
<organism evidence="5 6">
    <name type="scientific">Chitinophaga silvisoli</name>
    <dbReference type="NCBI Taxonomy" id="2291814"/>
    <lineage>
        <taxon>Bacteria</taxon>
        <taxon>Pseudomonadati</taxon>
        <taxon>Bacteroidota</taxon>
        <taxon>Chitinophagia</taxon>
        <taxon>Chitinophagales</taxon>
        <taxon>Chitinophagaceae</taxon>
        <taxon>Chitinophaga</taxon>
    </lineage>
</organism>
<dbReference type="AlphaFoldDB" id="A0A3E1NSY3"/>
<dbReference type="OrthoDB" id="1007667at2"/>
<evidence type="ECO:0000313" key="5">
    <source>
        <dbReference type="EMBL" id="RFM31059.1"/>
    </source>
</evidence>
<dbReference type="InterPro" id="IPR018060">
    <property type="entry name" value="HTH_AraC"/>
</dbReference>
<evidence type="ECO:0000259" key="4">
    <source>
        <dbReference type="SMART" id="SM00342"/>
    </source>
</evidence>
<evidence type="ECO:0000256" key="1">
    <source>
        <dbReference type="ARBA" id="ARBA00023015"/>
    </source>
</evidence>
<keyword evidence="2" id="KW-0238">DNA-binding</keyword>
<comment type="caution">
    <text evidence="5">The sequence shown here is derived from an EMBL/GenBank/DDBJ whole genome shotgun (WGS) entry which is preliminary data.</text>
</comment>
<sequence>MSTHIPTYQLGQLTTNDEQGIFFLGQKPGLPKIAIDQPYRSNFYKLGVCVKGHATVNINLDTYQVLPGNLLILAPHVIKQWTYMSPDYKLADIFFTRDFITTNNHLNPDKFSFFWAGAKGVIDLPSPQSISNSIYFIQQKCQEEQTYKDDVLRNLVNSLLYEIAAIYTDTTASNLSRGQLLVADFKRLVNTHFMKERSLKFYADQLFITPKHLTETLREITGKTAGDWISEAVTLEAKVLLQSPGLNISQISDMLHFADQSTFGKFFKNQTGMSPATYKQGSDF</sequence>
<dbReference type="GO" id="GO:0003700">
    <property type="term" value="F:DNA-binding transcription factor activity"/>
    <property type="evidence" value="ECO:0007669"/>
    <property type="project" value="InterPro"/>
</dbReference>
<accession>A0A3E1NSY3</accession>
<gene>
    <name evidence="5" type="ORF">DXN04_31340</name>
</gene>
<evidence type="ECO:0000256" key="3">
    <source>
        <dbReference type="ARBA" id="ARBA00023163"/>
    </source>
</evidence>
<dbReference type="GO" id="GO:0043565">
    <property type="term" value="F:sequence-specific DNA binding"/>
    <property type="evidence" value="ECO:0007669"/>
    <property type="project" value="InterPro"/>
</dbReference>
<keyword evidence="3" id="KW-0804">Transcription</keyword>
<dbReference type="SUPFAM" id="SSF46689">
    <property type="entry name" value="Homeodomain-like"/>
    <property type="match status" value="1"/>
</dbReference>
<dbReference type="InterPro" id="IPR037923">
    <property type="entry name" value="HTH-like"/>
</dbReference>
<name>A0A3E1NSY3_9BACT</name>
<dbReference type="SMART" id="SM00342">
    <property type="entry name" value="HTH_ARAC"/>
    <property type="match status" value="1"/>
</dbReference>
<dbReference type="Proteomes" id="UP000261174">
    <property type="component" value="Unassembled WGS sequence"/>
</dbReference>
<proteinExistence type="predicted"/>
<dbReference type="PANTHER" id="PTHR43280:SF32">
    <property type="entry name" value="TRANSCRIPTIONAL REGULATORY PROTEIN"/>
    <property type="match status" value="1"/>
</dbReference>
<dbReference type="PANTHER" id="PTHR43280">
    <property type="entry name" value="ARAC-FAMILY TRANSCRIPTIONAL REGULATOR"/>
    <property type="match status" value="1"/>
</dbReference>
<dbReference type="Gene3D" id="1.10.10.60">
    <property type="entry name" value="Homeodomain-like"/>
    <property type="match status" value="1"/>
</dbReference>
<keyword evidence="1" id="KW-0805">Transcription regulation</keyword>
<protein>
    <submittedName>
        <fullName evidence="5">AraC family transcriptional regulator</fullName>
    </submittedName>
</protein>
<dbReference type="SUPFAM" id="SSF51215">
    <property type="entry name" value="Regulatory protein AraC"/>
    <property type="match status" value="1"/>
</dbReference>
<evidence type="ECO:0000313" key="6">
    <source>
        <dbReference type="Proteomes" id="UP000261174"/>
    </source>
</evidence>
<dbReference type="InterPro" id="IPR009057">
    <property type="entry name" value="Homeodomain-like_sf"/>
</dbReference>
<evidence type="ECO:0000256" key="2">
    <source>
        <dbReference type="ARBA" id="ARBA00023125"/>
    </source>
</evidence>
<keyword evidence="6" id="KW-1185">Reference proteome</keyword>
<dbReference type="Pfam" id="PF12833">
    <property type="entry name" value="HTH_18"/>
    <property type="match status" value="1"/>
</dbReference>
<reference evidence="5 6" key="1">
    <citation type="submission" date="2018-08" db="EMBL/GenBank/DDBJ databases">
        <title>Chitinophaga sp. K20C18050901, a novel bacterium isolated from forest soil.</title>
        <authorList>
            <person name="Wang C."/>
        </authorList>
    </citation>
    <scope>NUCLEOTIDE SEQUENCE [LARGE SCALE GENOMIC DNA]</scope>
    <source>
        <strain evidence="5 6">K20C18050901</strain>
    </source>
</reference>
<dbReference type="RefSeq" id="WP_116857373.1">
    <property type="nucleotide sequence ID" value="NZ_QTJV01000017.1"/>
</dbReference>